<sequence length="530" mass="59091">MFIWFEGSHDWVIFYSQPKTQCDVYAICGPFANCNDNVVPHHNYMEGFAITSPQHWELEDRTGGCSRTTPLDCISNKSTTQTTNKFYSVSCVRLPQNAPKLESATSVIACVKVCLNNCSCTAYSYIDSGCFIWYNELLNLKQLQCRDTANSNEETLYLRLSAKDIQSLKNKRRGVAIGVSTGTCVSALGLFGLILILMIWRNKRKMSGRILNGAQGSNGILAFRYTNLQCATKKFTEKLGGGGSFGSVFKGFIDNSIDIAERLDDTYQGEKQFKAEVSSIGAIQHINPVKLVGFCCESFKRLLVYEHMSNRSLDVNLFQSNSTLLNWTTRYHIALGVVRWLAYLHQSCRDCIIHCDIKPENILLDVSFIPKVADLGMAKLLGRDFSRVLTTMRVNVGYLAPAWITGVAITPKVDVYSYRMVLLEIISRKRNSCSPCSRGGNLDVFPPVHAAHKLLEGVESLVDHMLHGDVNLNEVELACEIACWCIQDDELDRPTIGQVVQILEGLVETRMPPIPRLLQAIVGSSNSTCS</sequence>
<feature type="transmembrane region" description="Helical" evidence="7">
    <location>
        <begin position="175"/>
        <end position="200"/>
    </location>
</feature>
<dbReference type="Gene3D" id="3.30.200.20">
    <property type="entry name" value="Phosphorylase Kinase, domain 1"/>
    <property type="match status" value="1"/>
</dbReference>
<name>A0A3B6SHS1_WHEAT</name>
<evidence type="ECO:0000256" key="1">
    <source>
        <dbReference type="ARBA" id="ARBA00004167"/>
    </source>
</evidence>
<dbReference type="Gene3D" id="1.10.510.10">
    <property type="entry name" value="Transferase(Phosphotransferase) domain 1"/>
    <property type="match status" value="1"/>
</dbReference>
<evidence type="ECO:0000259" key="9">
    <source>
        <dbReference type="PROSITE" id="PS50948"/>
    </source>
</evidence>
<accession>A0A3B6SHS1</accession>
<dbReference type="InterPro" id="IPR000719">
    <property type="entry name" value="Prot_kinase_dom"/>
</dbReference>
<keyword evidence="3" id="KW-0732">Signal</keyword>
<protein>
    <recommendedName>
        <fullName evidence="12">Protein kinase domain-containing protein</fullName>
    </recommendedName>
</protein>
<evidence type="ECO:0000256" key="7">
    <source>
        <dbReference type="SAM" id="Phobius"/>
    </source>
</evidence>
<keyword evidence="5 7" id="KW-0472">Membrane</keyword>
<dbReference type="Pfam" id="PF00954">
    <property type="entry name" value="S_locus_glycop"/>
    <property type="match status" value="1"/>
</dbReference>
<proteinExistence type="predicted"/>
<dbReference type="InterPro" id="IPR003609">
    <property type="entry name" value="Pan_app"/>
</dbReference>
<evidence type="ECO:0000256" key="6">
    <source>
        <dbReference type="ARBA" id="ARBA00023157"/>
    </source>
</evidence>
<reference evidence="10" key="1">
    <citation type="submission" date="2018-08" db="EMBL/GenBank/DDBJ databases">
        <authorList>
            <person name="Rossello M."/>
        </authorList>
    </citation>
    <scope>NUCLEOTIDE SEQUENCE [LARGE SCALE GENOMIC DNA]</scope>
    <source>
        <strain evidence="10">cv. Chinese Spring</strain>
    </source>
</reference>
<keyword evidence="11" id="KW-1185">Reference proteome</keyword>
<dbReference type="GO" id="GO:0048544">
    <property type="term" value="P:recognition of pollen"/>
    <property type="evidence" value="ECO:0007669"/>
    <property type="project" value="InterPro"/>
</dbReference>
<dbReference type="CDD" id="cd01098">
    <property type="entry name" value="PAN_AP_plant"/>
    <property type="match status" value="1"/>
</dbReference>
<dbReference type="SUPFAM" id="SSF56112">
    <property type="entry name" value="Protein kinase-like (PK-like)"/>
    <property type="match status" value="1"/>
</dbReference>
<dbReference type="STRING" id="4565.A0A3B6SHS1"/>
<feature type="domain" description="Apple" evidence="9">
    <location>
        <begin position="73"/>
        <end position="161"/>
    </location>
</feature>
<evidence type="ECO:0000256" key="3">
    <source>
        <dbReference type="ARBA" id="ARBA00022729"/>
    </source>
</evidence>
<dbReference type="OrthoDB" id="4062651at2759"/>
<feature type="domain" description="Protein kinase" evidence="8">
    <location>
        <begin position="234"/>
        <end position="507"/>
    </location>
</feature>
<dbReference type="SMART" id="SM00473">
    <property type="entry name" value="PAN_AP"/>
    <property type="match status" value="1"/>
</dbReference>
<dbReference type="SMR" id="A0A3B6SHS1"/>
<dbReference type="InterPro" id="IPR000858">
    <property type="entry name" value="S_locus_glycoprot_dom"/>
</dbReference>
<evidence type="ECO:0000313" key="11">
    <source>
        <dbReference type="Proteomes" id="UP000019116"/>
    </source>
</evidence>
<dbReference type="GO" id="GO:0016020">
    <property type="term" value="C:membrane"/>
    <property type="evidence" value="ECO:0007669"/>
    <property type="project" value="UniProtKB-SubCell"/>
</dbReference>
<organism evidence="10">
    <name type="scientific">Triticum aestivum</name>
    <name type="common">Wheat</name>
    <dbReference type="NCBI Taxonomy" id="4565"/>
    <lineage>
        <taxon>Eukaryota</taxon>
        <taxon>Viridiplantae</taxon>
        <taxon>Streptophyta</taxon>
        <taxon>Embryophyta</taxon>
        <taxon>Tracheophyta</taxon>
        <taxon>Spermatophyta</taxon>
        <taxon>Magnoliopsida</taxon>
        <taxon>Liliopsida</taxon>
        <taxon>Poales</taxon>
        <taxon>Poaceae</taxon>
        <taxon>BOP clade</taxon>
        <taxon>Pooideae</taxon>
        <taxon>Triticodae</taxon>
        <taxon>Triticeae</taxon>
        <taxon>Triticinae</taxon>
        <taxon>Triticum</taxon>
    </lineage>
</organism>
<dbReference type="PROSITE" id="PS00108">
    <property type="entry name" value="PROTEIN_KINASE_ST"/>
    <property type="match status" value="1"/>
</dbReference>
<reference evidence="10" key="2">
    <citation type="submission" date="2018-10" db="UniProtKB">
        <authorList>
            <consortium name="EnsemblPlants"/>
        </authorList>
    </citation>
    <scope>IDENTIFICATION</scope>
</reference>
<evidence type="ECO:0000313" key="10">
    <source>
        <dbReference type="EnsemblPlants" id="TraesCS7B02G328800.1"/>
    </source>
</evidence>
<dbReference type="PROSITE" id="PS50011">
    <property type="entry name" value="PROTEIN_KINASE_DOM"/>
    <property type="match status" value="1"/>
</dbReference>
<evidence type="ECO:0000256" key="2">
    <source>
        <dbReference type="ARBA" id="ARBA00022692"/>
    </source>
</evidence>
<dbReference type="SMART" id="SM00220">
    <property type="entry name" value="S_TKc"/>
    <property type="match status" value="1"/>
</dbReference>
<evidence type="ECO:0000259" key="8">
    <source>
        <dbReference type="PROSITE" id="PS50011"/>
    </source>
</evidence>
<dbReference type="InterPro" id="IPR011009">
    <property type="entry name" value="Kinase-like_dom_sf"/>
</dbReference>
<dbReference type="InterPro" id="IPR008271">
    <property type="entry name" value="Ser/Thr_kinase_AS"/>
</dbReference>
<evidence type="ECO:0000256" key="4">
    <source>
        <dbReference type="ARBA" id="ARBA00022989"/>
    </source>
</evidence>
<dbReference type="FunFam" id="1.10.510.10:FF:000537">
    <property type="entry name" value="Putative receptor-like protein kinase"/>
    <property type="match status" value="1"/>
</dbReference>
<keyword evidence="4 7" id="KW-1133">Transmembrane helix</keyword>
<dbReference type="Gramene" id="TraesCS7B02G328800.1">
    <property type="protein sequence ID" value="TraesCS7B02G328800.1"/>
    <property type="gene ID" value="TraesCS7B02G328800"/>
</dbReference>
<dbReference type="PANTHER" id="PTHR47974:SF19">
    <property type="entry name" value="RECEPTOR-LIKE SERINE_THREONINE-PROTEIN KINASE"/>
    <property type="match status" value="1"/>
</dbReference>
<dbReference type="Pfam" id="PF08276">
    <property type="entry name" value="PAN_2"/>
    <property type="match status" value="1"/>
</dbReference>
<keyword evidence="2 7" id="KW-0812">Transmembrane</keyword>
<evidence type="ECO:0000256" key="5">
    <source>
        <dbReference type="ARBA" id="ARBA00023136"/>
    </source>
</evidence>
<dbReference type="AlphaFoldDB" id="A0A3B6SHS1"/>
<evidence type="ECO:0008006" key="12">
    <source>
        <dbReference type="Google" id="ProtNLM"/>
    </source>
</evidence>
<keyword evidence="6" id="KW-1015">Disulfide bond</keyword>
<dbReference type="EnsemblPlants" id="TraesCS7B02G328800.1">
    <property type="protein sequence ID" value="TraesCS7B02G328800.1"/>
    <property type="gene ID" value="TraesCS7B02G328800"/>
</dbReference>
<dbReference type="GO" id="GO:0005524">
    <property type="term" value="F:ATP binding"/>
    <property type="evidence" value="ECO:0007669"/>
    <property type="project" value="InterPro"/>
</dbReference>
<dbReference type="Gramene" id="TraesCS7B03G0882600.1">
    <property type="protein sequence ID" value="TraesCS7B03G0882600.1.CDS"/>
    <property type="gene ID" value="TraesCS7B03G0882600"/>
</dbReference>
<dbReference type="PANTHER" id="PTHR47974">
    <property type="entry name" value="OS07G0415500 PROTEIN"/>
    <property type="match status" value="1"/>
</dbReference>
<dbReference type="GO" id="GO:0004672">
    <property type="term" value="F:protein kinase activity"/>
    <property type="evidence" value="ECO:0007669"/>
    <property type="project" value="InterPro"/>
</dbReference>
<dbReference type="Proteomes" id="UP000019116">
    <property type="component" value="Chromosome 7B"/>
</dbReference>
<dbReference type="PROSITE" id="PS50948">
    <property type="entry name" value="PAN"/>
    <property type="match status" value="1"/>
</dbReference>
<dbReference type="Pfam" id="PF00069">
    <property type="entry name" value="Pkinase"/>
    <property type="match status" value="1"/>
</dbReference>
<comment type="subcellular location">
    <subcellularLocation>
        <location evidence="1">Membrane</location>
        <topology evidence="1">Single-pass membrane protein</topology>
    </subcellularLocation>
</comment>